<dbReference type="RefSeq" id="WP_163681831.1">
    <property type="nucleotide sequence ID" value="NZ_JAAIYP010000042.1"/>
</dbReference>
<dbReference type="GO" id="GO:0032259">
    <property type="term" value="P:methylation"/>
    <property type="evidence" value="ECO:0007669"/>
    <property type="project" value="UniProtKB-KW"/>
</dbReference>
<keyword evidence="1" id="KW-0489">Methyltransferase</keyword>
<dbReference type="AlphaFoldDB" id="A0A7C9UY91"/>
<evidence type="ECO:0000313" key="2">
    <source>
        <dbReference type="Proteomes" id="UP000480684"/>
    </source>
</evidence>
<accession>A0A7C9UY91</accession>
<proteinExistence type="predicted"/>
<comment type="caution">
    <text evidence="1">The sequence shown here is derived from an EMBL/GenBank/DDBJ whole genome shotgun (WGS) entry which is preliminary data.</text>
</comment>
<keyword evidence="1" id="KW-0808">Transferase</keyword>
<dbReference type="GO" id="GO:0008168">
    <property type="term" value="F:methyltransferase activity"/>
    <property type="evidence" value="ECO:0007669"/>
    <property type="project" value="UniProtKB-KW"/>
</dbReference>
<organism evidence="1 2">
    <name type="scientific">Magnetospirillum aberrantis SpK</name>
    <dbReference type="NCBI Taxonomy" id="908842"/>
    <lineage>
        <taxon>Bacteria</taxon>
        <taxon>Pseudomonadati</taxon>
        <taxon>Pseudomonadota</taxon>
        <taxon>Alphaproteobacteria</taxon>
        <taxon>Rhodospirillales</taxon>
        <taxon>Rhodospirillaceae</taxon>
        <taxon>Magnetospirillum</taxon>
    </lineage>
</organism>
<dbReference type="EMBL" id="JAAIYP010000042">
    <property type="protein sequence ID" value="NFV81610.1"/>
    <property type="molecule type" value="Genomic_DNA"/>
</dbReference>
<dbReference type="Proteomes" id="UP000480684">
    <property type="component" value="Unassembled WGS sequence"/>
</dbReference>
<dbReference type="SUPFAM" id="SSF53335">
    <property type="entry name" value="S-adenosyl-L-methionine-dependent methyltransferases"/>
    <property type="match status" value="1"/>
</dbReference>
<gene>
    <name evidence="1" type="ORF">G4223_15985</name>
</gene>
<dbReference type="Gene3D" id="3.40.50.150">
    <property type="entry name" value="Vaccinia Virus protein VP39"/>
    <property type="match status" value="1"/>
</dbReference>
<dbReference type="Pfam" id="PF13578">
    <property type="entry name" value="Methyltransf_24"/>
    <property type="match status" value="1"/>
</dbReference>
<reference evidence="1 2" key="1">
    <citation type="submission" date="2020-02" db="EMBL/GenBank/DDBJ databases">
        <authorList>
            <person name="Dziuba M."/>
            <person name="Kuznetsov B."/>
            <person name="Mardanov A."/>
            <person name="Ravin N."/>
            <person name="Grouzdev D."/>
        </authorList>
    </citation>
    <scope>NUCLEOTIDE SEQUENCE [LARGE SCALE GENOMIC DNA]</scope>
    <source>
        <strain evidence="1 2">SpK</strain>
    </source>
</reference>
<dbReference type="InterPro" id="IPR029063">
    <property type="entry name" value="SAM-dependent_MTases_sf"/>
</dbReference>
<sequence length="227" mass="25156">MLGLFSSPDGLRRTRFHDEKGNRVDAAGMVYAPAAFLTAAAKRLFGWRPHRPMISYRAQRVLAARLKPDSLAVEFGSGMSTPWLAVRCGRLVSFEDHPGWAERVRRMLAEKTIGNVDYRVRPSDAFADVGDLADGSVDFALIDGTDREGCARAILAKMRVGGTIYLDNSDKDMTNPTGDVRRTEAVLREAAEQSGWPIRLFTDFSPTNFFAEQGMLIDVTSPWRGPT</sequence>
<protein>
    <submittedName>
        <fullName evidence="1">Class I SAM-dependent methyltransferase</fullName>
    </submittedName>
</protein>
<keyword evidence="2" id="KW-1185">Reference proteome</keyword>
<evidence type="ECO:0000313" key="1">
    <source>
        <dbReference type="EMBL" id="NFV81610.1"/>
    </source>
</evidence>
<name>A0A7C9UY91_9PROT</name>